<dbReference type="AlphaFoldDB" id="A0A7Z8ZV05"/>
<dbReference type="GeneID" id="83704772"/>
<dbReference type="Proteomes" id="UP000269903">
    <property type="component" value="Chromosome"/>
</dbReference>
<protein>
    <submittedName>
        <fullName evidence="2">Phage protein</fullName>
    </submittedName>
</protein>
<dbReference type="Gene3D" id="1.10.10.60">
    <property type="entry name" value="Homeodomain-like"/>
    <property type="match status" value="1"/>
</dbReference>
<name>A0A7Z8ZV05_STRSZ</name>
<dbReference type="EMBL" id="LR134317">
    <property type="protein sequence ID" value="VEF06784.1"/>
    <property type="molecule type" value="Genomic_DNA"/>
</dbReference>
<accession>A0A7Z8ZV05</accession>
<feature type="domain" description="Homeodomain phBC6A51-type" evidence="1">
    <location>
        <begin position="4"/>
        <end position="100"/>
    </location>
</feature>
<evidence type="ECO:0000259" key="1">
    <source>
        <dbReference type="Pfam" id="PF13022"/>
    </source>
</evidence>
<dbReference type="RefSeq" id="WP_231148477.1">
    <property type="nucleotide sequence ID" value="NZ_CP065054.1"/>
</dbReference>
<reference evidence="2 3" key="1">
    <citation type="submission" date="2018-12" db="EMBL/GenBank/DDBJ databases">
        <authorList>
            <consortium name="Pathogen Informatics"/>
        </authorList>
    </citation>
    <scope>NUCLEOTIDE SEQUENCE [LARGE SCALE GENOMIC DNA]</scope>
    <source>
        <strain evidence="2 3">NCTC6180</strain>
    </source>
</reference>
<dbReference type="Pfam" id="PF13022">
    <property type="entry name" value="HTH_Tnp_1_2"/>
    <property type="match status" value="1"/>
</dbReference>
<gene>
    <name evidence="2" type="ORF">NCTC6180_00915</name>
</gene>
<organism evidence="2 3">
    <name type="scientific">Streptococcus equi subsp. zooepidemicus</name>
    <dbReference type="NCBI Taxonomy" id="40041"/>
    <lineage>
        <taxon>Bacteria</taxon>
        <taxon>Bacillati</taxon>
        <taxon>Bacillota</taxon>
        <taxon>Bacilli</taxon>
        <taxon>Lactobacillales</taxon>
        <taxon>Streptococcaceae</taxon>
        <taxon>Streptococcus</taxon>
    </lineage>
</organism>
<sequence>MASKKMEKAIILAITTNKTQKEIAEEIGISPFTFSKWKKTDIFKELKDKYQKEYLSDLTAPAIRTLHGLLNAKSELVRLQAATDILDRTGYKPTDKQEISVDEPIVLANSWVQDNGS</sequence>
<evidence type="ECO:0000313" key="2">
    <source>
        <dbReference type="EMBL" id="VEF06784.1"/>
    </source>
</evidence>
<evidence type="ECO:0000313" key="3">
    <source>
        <dbReference type="Proteomes" id="UP000269903"/>
    </source>
</evidence>
<dbReference type="InterPro" id="IPR024978">
    <property type="entry name" value="Homeodomain_phBC6A51-type"/>
</dbReference>
<proteinExistence type="predicted"/>